<dbReference type="GO" id="GO:0047575">
    <property type="term" value="F:4-carboxymuconolactone decarboxylase activity"/>
    <property type="evidence" value="ECO:0007669"/>
    <property type="project" value="UniProtKB-EC"/>
</dbReference>
<dbReference type="EMBL" id="HG966617">
    <property type="protein sequence ID" value="CDO59617.1"/>
    <property type="molecule type" value="Genomic_DNA"/>
</dbReference>
<keyword evidence="2" id="KW-0456">Lyase</keyword>
<protein>
    <submittedName>
        <fullName evidence="2">4-carboxymuconolactone decarboxylase</fullName>
        <ecNumber evidence="2">4.1.1.44</ecNumber>
    </submittedName>
</protein>
<dbReference type="STRING" id="1458461.BN1012_Phect1403"/>
<dbReference type="Pfam" id="PF02627">
    <property type="entry name" value="CMD"/>
    <property type="match status" value="1"/>
</dbReference>
<dbReference type="EC" id="4.1.1.44" evidence="2"/>
<dbReference type="PANTHER" id="PTHR33570">
    <property type="entry name" value="4-CARBOXYMUCONOLACTONE DECARBOXYLASE FAMILY PROTEIN"/>
    <property type="match status" value="1"/>
</dbReference>
<dbReference type="GO" id="GO:0051920">
    <property type="term" value="F:peroxiredoxin activity"/>
    <property type="evidence" value="ECO:0007669"/>
    <property type="project" value="InterPro"/>
</dbReference>
<dbReference type="InterPro" id="IPR052512">
    <property type="entry name" value="4CMD/NDH-1_regulator"/>
</dbReference>
<dbReference type="Proteomes" id="UP000032160">
    <property type="component" value="Chromosome I"/>
</dbReference>
<organism evidence="2 3">
    <name type="scientific">Candidatus Phaeomarinibacter ectocarpi</name>
    <dbReference type="NCBI Taxonomy" id="1458461"/>
    <lineage>
        <taxon>Bacteria</taxon>
        <taxon>Pseudomonadati</taxon>
        <taxon>Pseudomonadota</taxon>
        <taxon>Alphaproteobacteria</taxon>
        <taxon>Hyphomicrobiales</taxon>
        <taxon>Parvibaculaceae</taxon>
        <taxon>Candidatus Phaeomarinibacter</taxon>
    </lineage>
</organism>
<reference evidence="2 3" key="1">
    <citation type="journal article" date="2014" name="Front. Genet.">
        <title>Genome and metabolic network of "Candidatus Phaeomarinobacter ectocarpi" Ec32, a new candidate genus of Alphaproteobacteria frequently associated with brown algae.</title>
        <authorList>
            <person name="Dittami S.M."/>
            <person name="Barbeyron T."/>
            <person name="Boyen C."/>
            <person name="Cambefort J."/>
            <person name="Collet G."/>
            <person name="Delage L."/>
            <person name="Gobet A."/>
            <person name="Groisillier A."/>
            <person name="Leblanc C."/>
            <person name="Michel G."/>
            <person name="Scornet D."/>
            <person name="Siegel A."/>
            <person name="Tapia J.E."/>
            <person name="Tonon T."/>
        </authorList>
    </citation>
    <scope>NUCLEOTIDE SEQUENCE [LARGE SCALE GENOMIC DNA]</scope>
    <source>
        <strain evidence="2 3">Ec32</strain>
    </source>
</reference>
<dbReference type="InterPro" id="IPR029032">
    <property type="entry name" value="AhpD-like"/>
</dbReference>
<accession>X5MCW7</accession>
<sequence>MAYDADEKTLTAGMQVVEKLGLLAKANPALSDDLRMHTVTALFGTIWTREGLELQERSLITLASLISLNREHELRLHFRGARNLGISKAKIEEVILHLAHYSGWPTAVTANTVLTEVWDEMDGES</sequence>
<dbReference type="AlphaFoldDB" id="X5MCW7"/>
<keyword evidence="3" id="KW-1185">Reference proteome</keyword>
<evidence type="ECO:0000259" key="1">
    <source>
        <dbReference type="Pfam" id="PF02627"/>
    </source>
</evidence>
<dbReference type="KEGG" id="pect:BN1012_Phect1403"/>
<gene>
    <name evidence="2" type="ORF">BN1012_Phect1403</name>
</gene>
<evidence type="ECO:0000313" key="2">
    <source>
        <dbReference type="EMBL" id="CDO59617.1"/>
    </source>
</evidence>
<dbReference type="SUPFAM" id="SSF69118">
    <property type="entry name" value="AhpD-like"/>
    <property type="match status" value="1"/>
</dbReference>
<evidence type="ECO:0000313" key="3">
    <source>
        <dbReference type="Proteomes" id="UP000032160"/>
    </source>
</evidence>
<name>X5MCW7_9HYPH</name>
<dbReference type="HOGENOM" id="CLU_070025_3_3_5"/>
<dbReference type="Gene3D" id="1.20.1290.10">
    <property type="entry name" value="AhpD-like"/>
    <property type="match status" value="1"/>
</dbReference>
<dbReference type="PANTHER" id="PTHR33570:SF9">
    <property type="entry name" value="BLL4600 PROTEIN"/>
    <property type="match status" value="1"/>
</dbReference>
<proteinExistence type="predicted"/>
<dbReference type="InterPro" id="IPR003779">
    <property type="entry name" value="CMD-like"/>
</dbReference>
<dbReference type="RefSeq" id="WP_052535441.1">
    <property type="nucleotide sequence ID" value="NZ_HG966617.1"/>
</dbReference>
<feature type="domain" description="Carboxymuconolactone decarboxylase-like" evidence="1">
    <location>
        <begin position="39"/>
        <end position="115"/>
    </location>
</feature>